<dbReference type="EMBL" id="JAHMHR010000022">
    <property type="protein sequence ID" value="KAK1675276.1"/>
    <property type="molecule type" value="Genomic_DNA"/>
</dbReference>
<proteinExistence type="predicted"/>
<feature type="compositionally biased region" description="Basic and acidic residues" evidence="1">
    <location>
        <begin position="71"/>
        <end position="83"/>
    </location>
</feature>
<dbReference type="GeneID" id="85450212"/>
<feature type="region of interest" description="Disordered" evidence="1">
    <location>
        <begin position="182"/>
        <end position="291"/>
    </location>
</feature>
<dbReference type="Proteomes" id="UP001224890">
    <property type="component" value="Unassembled WGS sequence"/>
</dbReference>
<feature type="compositionally biased region" description="Low complexity" evidence="1">
    <location>
        <begin position="836"/>
        <end position="849"/>
    </location>
</feature>
<keyword evidence="3" id="KW-1185">Reference proteome</keyword>
<feature type="compositionally biased region" description="Polar residues" evidence="1">
    <location>
        <begin position="578"/>
        <end position="596"/>
    </location>
</feature>
<feature type="compositionally biased region" description="Low complexity" evidence="1">
    <location>
        <begin position="764"/>
        <end position="774"/>
    </location>
</feature>
<feature type="compositionally biased region" description="Low complexity" evidence="1">
    <location>
        <begin position="273"/>
        <end position="286"/>
    </location>
</feature>
<gene>
    <name evidence="2" type="ORF">BDP55DRAFT_161670</name>
</gene>
<feature type="compositionally biased region" description="Polar residues" evidence="1">
    <location>
        <begin position="742"/>
        <end position="755"/>
    </location>
</feature>
<feature type="region of interest" description="Disordered" evidence="1">
    <location>
        <begin position="569"/>
        <end position="632"/>
    </location>
</feature>
<comment type="caution">
    <text evidence="2">The sequence shown here is derived from an EMBL/GenBank/DDBJ whole genome shotgun (WGS) entry which is preliminary data.</text>
</comment>
<dbReference type="AlphaFoldDB" id="A0AAJ0ESN8"/>
<reference evidence="2" key="1">
    <citation type="submission" date="2021-06" db="EMBL/GenBank/DDBJ databases">
        <title>Comparative genomics, transcriptomics and evolutionary studies reveal genomic signatures of adaptation to plant cell wall in hemibiotrophic fungi.</title>
        <authorList>
            <consortium name="DOE Joint Genome Institute"/>
            <person name="Baroncelli R."/>
            <person name="Diaz J.F."/>
            <person name="Benocci T."/>
            <person name="Peng M."/>
            <person name="Battaglia E."/>
            <person name="Haridas S."/>
            <person name="Andreopoulos W."/>
            <person name="Labutti K."/>
            <person name="Pangilinan J."/>
            <person name="Floch G.L."/>
            <person name="Makela M.R."/>
            <person name="Henrissat B."/>
            <person name="Grigoriev I.V."/>
            <person name="Crouch J.A."/>
            <person name="De Vries R.P."/>
            <person name="Sukno S.A."/>
            <person name="Thon M.R."/>
        </authorList>
    </citation>
    <scope>NUCLEOTIDE SEQUENCE</scope>
    <source>
        <strain evidence="2">CBS 193.32</strain>
    </source>
</reference>
<name>A0AAJ0ESN8_9PEZI</name>
<feature type="compositionally biased region" description="Polar residues" evidence="1">
    <location>
        <begin position="368"/>
        <end position="380"/>
    </location>
</feature>
<feature type="region of interest" description="Disordered" evidence="1">
    <location>
        <begin position="65"/>
        <end position="95"/>
    </location>
</feature>
<feature type="compositionally biased region" description="Low complexity" evidence="1">
    <location>
        <begin position="517"/>
        <end position="545"/>
    </location>
</feature>
<feature type="region of interest" description="Disordered" evidence="1">
    <location>
        <begin position="835"/>
        <end position="925"/>
    </location>
</feature>
<evidence type="ECO:0000313" key="3">
    <source>
        <dbReference type="Proteomes" id="UP001224890"/>
    </source>
</evidence>
<feature type="compositionally biased region" description="Low complexity" evidence="1">
    <location>
        <begin position="495"/>
        <end position="507"/>
    </location>
</feature>
<feature type="region of interest" description="Disordered" evidence="1">
    <location>
        <begin position="664"/>
        <end position="778"/>
    </location>
</feature>
<feature type="compositionally biased region" description="Low complexity" evidence="1">
    <location>
        <begin position="620"/>
        <end position="630"/>
    </location>
</feature>
<feature type="compositionally biased region" description="Low complexity" evidence="1">
    <location>
        <begin position="671"/>
        <end position="682"/>
    </location>
</feature>
<feature type="compositionally biased region" description="Polar residues" evidence="1">
    <location>
        <begin position="328"/>
        <end position="338"/>
    </location>
</feature>
<evidence type="ECO:0000313" key="2">
    <source>
        <dbReference type="EMBL" id="KAK1675276.1"/>
    </source>
</evidence>
<feature type="compositionally biased region" description="Polar residues" evidence="1">
    <location>
        <begin position="875"/>
        <end position="884"/>
    </location>
</feature>
<feature type="compositionally biased region" description="Polar residues" evidence="1">
    <location>
        <begin position="224"/>
        <end position="248"/>
    </location>
</feature>
<accession>A0AAJ0ESN8</accession>
<feature type="compositionally biased region" description="Polar residues" evidence="1">
    <location>
        <begin position="697"/>
        <end position="710"/>
    </location>
</feature>
<feature type="region of interest" description="Disordered" evidence="1">
    <location>
        <begin position="435"/>
        <end position="549"/>
    </location>
</feature>
<feature type="compositionally biased region" description="Polar residues" evidence="1">
    <location>
        <begin position="387"/>
        <end position="409"/>
    </location>
</feature>
<sequence length="947" mass="102890">MGRTSKFTFPVPGRKQKPPFGPIVSGPMSKAQKVLGTAEINIDAPRQWDSASNSGISVCVSESTATYNASERSRGGVMRHEEEGSYAGNNRNNRNNANAQWEQESEIVPAFLTNRFAQLSTEGGQREFTTETSSLARRGSNSTITSWYDKTKMPLSISQQTSSSAMAKGLPQKANAVLDIEGQSSTNVPAPLNLKAKKRPSRLDLGPLLSRARHNSLKGKSDPQRASSVRGNEYTNRSPSLASVTSPKSTPPPIQQRIERKLTRKSTYDSLNSTGSRPRTGSSSRRGANDISTLPNLYEHYEQMSFDQVLGHDGPLAAASTHSLNSVAHTPLRSPSTTDHQRKNFSRPPLRHEGTTSTYQPQFAPLPESSSTSTGHQQMQPDRDCASSVSSRYTKTSKASKRTSQSLNGSDLMEKSVLSLSSDSEDDFFPDTVSKFTGGSRSSDAGSLAPSSLRSTHSRDAPSLGQGSRKSVRHASFAPTNTYLTIPSKSPPSKPVSVSSRMSSLPSTTYRPPPAASSRSSQYSTMSTSTTDSLNNSLNNSLSNNRHSRSGYGVQEARVIAVLPPQESHAIPDRMMSNPPQRMLSTKSSSVHSVDQPTPPMSPTSVESFMSSGGGAAADNNNNNNNNNNNTADSRFMAVTRQEEMLLAALRMKRARMRESILAEYEDESRSSSSFHQRNSSQGTITEMEWPEPPQTLRHQTSATSNSTIKAGSRASESRPASLVRGRSHNRSNSRHLDFPAPSSQPVSGASSRTGSLRKMRPVQETTTQQSSESSKQERILLYLDRPVGNVNSMDFAEPSPDLSDFMDFDNVSEEDEEFTSGMSMFRNRDHHRFTMGSMSSKSRGRMLMTGERVRHESSPLRPRGGGDDDDYNVGSRSGSTKRAPTSEIVESDSDVEPMFGIPRPDSPVSPDGTLGLPHQGLSKKKAVRLSAVGNAGVEAGWWGDDG</sequence>
<dbReference type="RefSeq" id="XP_060429279.1">
    <property type="nucleotide sequence ID" value="XM_060565686.1"/>
</dbReference>
<protein>
    <submittedName>
        <fullName evidence="2">Uncharacterized protein</fullName>
    </submittedName>
</protein>
<evidence type="ECO:0000256" key="1">
    <source>
        <dbReference type="SAM" id="MobiDB-lite"/>
    </source>
</evidence>
<feature type="compositionally biased region" description="Polar residues" evidence="1">
    <location>
        <begin position="435"/>
        <end position="455"/>
    </location>
</feature>
<feature type="region of interest" description="Disordered" evidence="1">
    <location>
        <begin position="328"/>
        <end position="410"/>
    </location>
</feature>
<feature type="region of interest" description="Disordered" evidence="1">
    <location>
        <begin position="1"/>
        <end position="26"/>
    </location>
</feature>
<organism evidence="2 3">
    <name type="scientific">Colletotrichum godetiae</name>
    <dbReference type="NCBI Taxonomy" id="1209918"/>
    <lineage>
        <taxon>Eukaryota</taxon>
        <taxon>Fungi</taxon>
        <taxon>Dikarya</taxon>
        <taxon>Ascomycota</taxon>
        <taxon>Pezizomycotina</taxon>
        <taxon>Sordariomycetes</taxon>
        <taxon>Hypocreomycetidae</taxon>
        <taxon>Glomerellales</taxon>
        <taxon>Glomerellaceae</taxon>
        <taxon>Colletotrichum</taxon>
        <taxon>Colletotrichum acutatum species complex</taxon>
    </lineage>
</organism>